<protein>
    <recommendedName>
        <fullName evidence="4">Secreted protein</fullName>
    </recommendedName>
</protein>
<dbReference type="EMBL" id="JARKHS020030552">
    <property type="protein sequence ID" value="KAK8762029.1"/>
    <property type="molecule type" value="Genomic_DNA"/>
</dbReference>
<evidence type="ECO:0000313" key="3">
    <source>
        <dbReference type="Proteomes" id="UP001321473"/>
    </source>
</evidence>
<feature type="signal peptide" evidence="1">
    <location>
        <begin position="1"/>
        <end position="15"/>
    </location>
</feature>
<comment type="caution">
    <text evidence="2">The sequence shown here is derived from an EMBL/GenBank/DDBJ whole genome shotgun (WGS) entry which is preliminary data.</text>
</comment>
<organism evidence="2 3">
    <name type="scientific">Amblyomma americanum</name>
    <name type="common">Lone star tick</name>
    <dbReference type="NCBI Taxonomy" id="6943"/>
    <lineage>
        <taxon>Eukaryota</taxon>
        <taxon>Metazoa</taxon>
        <taxon>Ecdysozoa</taxon>
        <taxon>Arthropoda</taxon>
        <taxon>Chelicerata</taxon>
        <taxon>Arachnida</taxon>
        <taxon>Acari</taxon>
        <taxon>Parasitiformes</taxon>
        <taxon>Ixodida</taxon>
        <taxon>Ixodoidea</taxon>
        <taxon>Ixodidae</taxon>
        <taxon>Amblyomminae</taxon>
        <taxon>Amblyomma</taxon>
    </lineage>
</organism>
<proteinExistence type="predicted"/>
<feature type="chain" id="PRO_5042916245" description="Secreted protein" evidence="1">
    <location>
        <begin position="16"/>
        <end position="127"/>
    </location>
</feature>
<dbReference type="Proteomes" id="UP001321473">
    <property type="component" value="Unassembled WGS sequence"/>
</dbReference>
<keyword evidence="3" id="KW-1185">Reference proteome</keyword>
<reference evidence="2 3" key="1">
    <citation type="journal article" date="2023" name="Arcadia Sci">
        <title>De novo assembly of a long-read Amblyomma americanum tick genome.</title>
        <authorList>
            <person name="Chou S."/>
            <person name="Poskanzer K.E."/>
            <person name="Rollins M."/>
            <person name="Thuy-Boun P.S."/>
        </authorList>
    </citation>
    <scope>NUCLEOTIDE SEQUENCE [LARGE SCALE GENOMIC DNA]</scope>
    <source>
        <strain evidence="2">F_SG_1</strain>
        <tissue evidence="2">Salivary glands</tissue>
    </source>
</reference>
<evidence type="ECO:0000256" key="1">
    <source>
        <dbReference type="SAM" id="SignalP"/>
    </source>
</evidence>
<evidence type="ECO:0008006" key="4">
    <source>
        <dbReference type="Google" id="ProtNLM"/>
    </source>
</evidence>
<accession>A0AAQ4DHT9</accession>
<keyword evidence="1" id="KW-0732">Signal</keyword>
<sequence>MLATWSLLDVHAVIAGVRPANQLPECSAAAFSWQQCKRLGTGEVEVLCQQLDTLNRARPYLPFLPRDYQQKREPLRLRHRYLDLRSSEMQHRLRFRSDLLLRMRLFLARQCGEAPSFQGGISGKLSL</sequence>
<gene>
    <name evidence="2" type="ORF">V5799_026702</name>
</gene>
<dbReference type="AlphaFoldDB" id="A0AAQ4DHT9"/>
<evidence type="ECO:0000313" key="2">
    <source>
        <dbReference type="EMBL" id="KAK8762029.1"/>
    </source>
</evidence>
<dbReference type="Gene3D" id="3.30.930.10">
    <property type="entry name" value="Bira Bifunctional Protein, Domain 2"/>
    <property type="match status" value="1"/>
</dbReference>
<dbReference type="InterPro" id="IPR045864">
    <property type="entry name" value="aa-tRNA-synth_II/BPL/LPL"/>
</dbReference>
<name>A0AAQ4DHT9_AMBAM</name>